<dbReference type="InterPro" id="IPR041411">
    <property type="entry name" value="Ldi"/>
</dbReference>
<feature type="domain" description="Linalool dehydratase/isomerase" evidence="2">
    <location>
        <begin position="230"/>
        <end position="529"/>
    </location>
</feature>
<protein>
    <recommendedName>
        <fullName evidence="2">Linalool dehydratase/isomerase domain-containing protein</fullName>
    </recommendedName>
</protein>
<dbReference type="Proteomes" id="UP000536711">
    <property type="component" value="Unassembled WGS sequence"/>
</dbReference>
<dbReference type="Pfam" id="PF18566">
    <property type="entry name" value="Ldi"/>
    <property type="match status" value="1"/>
</dbReference>
<dbReference type="OrthoDB" id="9979195at2759"/>
<keyword evidence="1" id="KW-0812">Transmembrane</keyword>
<feature type="transmembrane region" description="Helical" evidence="1">
    <location>
        <begin position="135"/>
        <end position="152"/>
    </location>
</feature>
<reference evidence="3 4" key="1">
    <citation type="submission" date="2020-01" db="EMBL/GenBank/DDBJ databases">
        <title>Identification and distribution of gene clusters putatively required for synthesis of sphingolipid metabolism inhibitors in phylogenetically diverse species of the filamentous fungus Fusarium.</title>
        <authorList>
            <person name="Kim H.-S."/>
            <person name="Busman M."/>
            <person name="Brown D.W."/>
            <person name="Divon H."/>
            <person name="Uhlig S."/>
            <person name="Proctor R.H."/>
        </authorList>
    </citation>
    <scope>NUCLEOTIDE SEQUENCE [LARGE SCALE GENOMIC DNA]</scope>
    <source>
        <strain evidence="3 4">NRRL 13308</strain>
    </source>
</reference>
<keyword evidence="1" id="KW-0472">Membrane</keyword>
<evidence type="ECO:0000313" key="3">
    <source>
        <dbReference type="EMBL" id="KAF4417511.1"/>
    </source>
</evidence>
<proteinExistence type="predicted"/>
<evidence type="ECO:0000313" key="4">
    <source>
        <dbReference type="Proteomes" id="UP000536711"/>
    </source>
</evidence>
<keyword evidence="4" id="KW-1185">Reference proteome</keyword>
<evidence type="ECO:0000256" key="1">
    <source>
        <dbReference type="SAM" id="Phobius"/>
    </source>
</evidence>
<name>A0A8H4JEC3_9HYPO</name>
<feature type="transmembrane region" description="Helical" evidence="1">
    <location>
        <begin position="63"/>
        <end position="89"/>
    </location>
</feature>
<feature type="transmembrane region" description="Helical" evidence="1">
    <location>
        <begin position="96"/>
        <end position="123"/>
    </location>
</feature>
<comment type="caution">
    <text evidence="3">The sequence shown here is derived from an EMBL/GenBank/DDBJ whole genome shotgun (WGS) entry which is preliminary data.</text>
</comment>
<feature type="transmembrane region" description="Helical" evidence="1">
    <location>
        <begin position="33"/>
        <end position="51"/>
    </location>
</feature>
<dbReference type="EMBL" id="JAADJF010000432">
    <property type="protein sequence ID" value="KAF4417511.1"/>
    <property type="molecule type" value="Genomic_DNA"/>
</dbReference>
<organism evidence="3 4">
    <name type="scientific">Fusarium acutatum</name>
    <dbReference type="NCBI Taxonomy" id="78861"/>
    <lineage>
        <taxon>Eukaryota</taxon>
        <taxon>Fungi</taxon>
        <taxon>Dikarya</taxon>
        <taxon>Ascomycota</taxon>
        <taxon>Pezizomycotina</taxon>
        <taxon>Sordariomycetes</taxon>
        <taxon>Hypocreomycetidae</taxon>
        <taxon>Hypocreales</taxon>
        <taxon>Nectriaceae</taxon>
        <taxon>Fusarium</taxon>
        <taxon>Fusarium fujikuroi species complex</taxon>
    </lineage>
</organism>
<gene>
    <name evidence="3" type="ORF">FACUT_12174</name>
</gene>
<accession>A0A8H4JEC3</accession>
<keyword evidence="1" id="KW-1133">Transmembrane helix</keyword>
<dbReference type="AlphaFoldDB" id="A0A8H4JEC3"/>
<sequence length="959" mass="106735">MDKSMGRQVFGPYVKDLIPPNVGSGPHRKNVQACTLGVWIALVFTAVGIFFQNYVDIGPRYRAAALGLVFPGAGYLASANVLGGILLALTWASVPLALFAWFGAGAILFPLLVWGLSIVGAYFTTGDTAWENSGYWAPGILFATFLYANVSSRAEKNRGFKKRTARNEFILRQAAETDRLVAAASKREEDEELSIESLRKLQFLFDQAFQSLDDWSGFTVVDQYQTAALRYQIYQMMFVLGLYQSTYAPNAHGYVNEAFQRVIERSLTQKVLNFWKWERLTGKFSLDWDPVKKDNIMVTGFLLQGVMLYTANTGDMRYTKPGSLVFNIDDKNSYRYSLHDLQETLVRQWSASPYCLISCEPNWIYVMCNLQGMTGAVLCDRVFGTKSTEVLLPIFEESLNTNFTETSGSVLTIRSELTGFTIPGLCGAAGDLAAIMMGCGPLRNFSRRLWAIIRNETVQFDTKNKEVSLTGLVGADKIDAGSYRSNEYAMYTQLAIAAGEYGDEALKEACVKKFETAWGVKTTPTGSQHLDFENASCLMNQAALTAAIIRPGAYHRMVQKGPSETALRGPILSEVPYPGVLIAKARSHTSEDLELVLYPSADAGVFELGISRLAPGQIYSYLDKTVKVDKNGRVMFKGGIHQKCCINDILRASASRFQHAHNPATIGIKYKDAAVPINVYIANTLRIVDNSLVNLLSEVQDAISDFNQAVASAQLGEARLVALLNDPFAIYKASEEELFKIRTSVIRITKSIQNIAGASDRSQLEIITSRTGFRGRHVDGLLKHFRAEIDDIVLKTIDKIDGRLECEWRIAEKCYNQARDPSGSLYPEQYFELTSDDLSSTHGSKGLELSNMASRIRGPNQNLTGEQRGEFDEEWKAEIRNQWSEFWIRALNKCHLGPTLFYPQSLLSSAGNWLPFKSVPRYLFWVYDSKSSGLNSETVFGSDHSFLSYGGPESEVDLL</sequence>
<evidence type="ECO:0000259" key="2">
    <source>
        <dbReference type="Pfam" id="PF18566"/>
    </source>
</evidence>